<dbReference type="Gene3D" id="3.20.20.70">
    <property type="entry name" value="Aldolase class I"/>
    <property type="match status" value="1"/>
</dbReference>
<keyword evidence="13" id="KW-0328">Glycosyltransferase</keyword>
<dbReference type="NCBIfam" id="NF006695">
    <property type="entry name" value="PRK09243.1-2"/>
    <property type="match status" value="1"/>
</dbReference>
<dbReference type="InterPro" id="IPR007229">
    <property type="entry name" value="Nic_PRibTrfase-Fam"/>
</dbReference>
<comment type="PTM">
    <text evidence="9">Transiently phosphorylated on a His residue during the reaction cycle. Phosphorylation strongly increases the affinity for substrates and increases the rate of nicotinate D-ribonucleotide production. Dephosphorylation regenerates the low-affinity form of the enzyme, leading to product release.</text>
</comment>
<dbReference type="InterPro" id="IPR006405">
    <property type="entry name" value="Nic_PRibTrfase_pncB"/>
</dbReference>
<evidence type="ECO:0000313" key="14">
    <source>
        <dbReference type="Proteomes" id="UP001060112"/>
    </source>
</evidence>
<sequence>MEENYVGRERNITLIMDFYELTMSYNYFKLGKQNEIVYFDMFYRKNPDQGGFVIFAGLQQLIEAIENMHFSDGDIEYLRSLNVFDEDFFTYLKNFRFTGTIYSVKEGTPVFPYEPLITVKAKLIEAQLIETFLLVTINHQSLIATKARRIVQEAKGRAVMEFGARRAQGYDGAHYGARAAYIGGVVGSATVSAGKDFHMPVLGTMAHSFVQSFDSEYEAFKAYATTYPDNCVLLVDTYDTLKSGVPHAIRVAEEVLAPMGKRLKGIRLDSGDIAYLTKKARMMLDVAGLHDCQITVSNSLDEYLIRSILEQGAQIDSFGVGENMIVSKSSPVFGGVYKLAAVEKDGEIIPKIKISENTEKITNPGFKKVYRLIEKETNKAIADIIAFHDEILDENQDLTIYHQLDSWKHKTLFAGTYEIHPLQTLVFDEGKNVYPHYSLDEIRKYSEQQKRLLWDEIFRLEYPHMYYVDLTQKLLDYKLKMLAKGKKDISPFFLKDLFYDNYSCWFRCYRW</sequence>
<dbReference type="InterPro" id="IPR040727">
    <property type="entry name" value="NAPRTase_N"/>
</dbReference>
<dbReference type="InterPro" id="IPR013785">
    <property type="entry name" value="Aldolase_TIM"/>
</dbReference>
<evidence type="ECO:0000313" key="13">
    <source>
        <dbReference type="EMBL" id="UTY38582.1"/>
    </source>
</evidence>
<accession>A0ABY5I3N9</accession>
<reference evidence="13" key="1">
    <citation type="submission" date="2022-07" db="EMBL/GenBank/DDBJ databases">
        <title>Faecal culturing of patients with breast cancer.</title>
        <authorList>
            <person name="Teng N.M.Y."/>
            <person name="Kiu R."/>
            <person name="Evans R."/>
            <person name="Baker D.J."/>
            <person name="Zenner C."/>
            <person name="Robinson S.D."/>
            <person name="Hall L.J."/>
        </authorList>
    </citation>
    <scope>NUCLEOTIDE SEQUENCE</scope>
    <source>
        <strain evidence="13">LH1062</strain>
    </source>
</reference>
<evidence type="ECO:0000256" key="3">
    <source>
        <dbReference type="ARBA" id="ARBA00013236"/>
    </source>
</evidence>
<keyword evidence="4" id="KW-0597">Phosphoprotein</keyword>
<feature type="domain" description="Nicotinate phosphoribosyltransferase N-terminal" evidence="11">
    <location>
        <begin position="14"/>
        <end position="138"/>
    </location>
</feature>
<comment type="function">
    <text evidence="9">Catalyzes the first step in the biosynthesis of NAD from nicotinic acid, the ATP-dependent synthesis of beta-nicotinate D-ribonucleotide from nicotinate and 5-phospho-D-ribose 1-phosphate.</text>
</comment>
<dbReference type="PANTHER" id="PTHR11098:SF1">
    <property type="entry name" value="NICOTINATE PHOSPHORIBOSYLTRANSFERASE"/>
    <property type="match status" value="1"/>
</dbReference>
<dbReference type="Gene3D" id="3.20.140.10">
    <property type="entry name" value="nicotinate phosphoribosyltransferase"/>
    <property type="match status" value="1"/>
</dbReference>
<gene>
    <name evidence="13" type="ORF">NMU03_13175</name>
</gene>
<dbReference type="Pfam" id="PF17956">
    <property type="entry name" value="NAPRTase_C"/>
    <property type="match status" value="1"/>
</dbReference>
<comment type="similarity">
    <text evidence="2 9">Belongs to the NAPRTase family.</text>
</comment>
<evidence type="ECO:0000259" key="10">
    <source>
        <dbReference type="Pfam" id="PF04095"/>
    </source>
</evidence>
<keyword evidence="14" id="KW-1185">Reference proteome</keyword>
<evidence type="ECO:0000256" key="8">
    <source>
        <dbReference type="ARBA" id="ARBA00048668"/>
    </source>
</evidence>
<dbReference type="EC" id="6.3.4.21" evidence="3 9"/>
<dbReference type="EMBL" id="CP101620">
    <property type="protein sequence ID" value="UTY38582.1"/>
    <property type="molecule type" value="Genomic_DNA"/>
</dbReference>
<evidence type="ECO:0000259" key="11">
    <source>
        <dbReference type="Pfam" id="PF17767"/>
    </source>
</evidence>
<comment type="catalytic activity">
    <reaction evidence="8 9">
        <text>5-phospho-alpha-D-ribose 1-diphosphate + nicotinate + ATP + H2O = nicotinate beta-D-ribonucleotide + ADP + phosphate + diphosphate</text>
        <dbReference type="Rhea" id="RHEA:36163"/>
        <dbReference type="ChEBI" id="CHEBI:15377"/>
        <dbReference type="ChEBI" id="CHEBI:30616"/>
        <dbReference type="ChEBI" id="CHEBI:32544"/>
        <dbReference type="ChEBI" id="CHEBI:33019"/>
        <dbReference type="ChEBI" id="CHEBI:43474"/>
        <dbReference type="ChEBI" id="CHEBI:57502"/>
        <dbReference type="ChEBI" id="CHEBI:58017"/>
        <dbReference type="ChEBI" id="CHEBI:456216"/>
        <dbReference type="EC" id="6.3.4.21"/>
    </reaction>
</comment>
<keyword evidence="6 9" id="KW-0662">Pyridine nucleotide biosynthesis</keyword>
<dbReference type="GO" id="GO:0016757">
    <property type="term" value="F:glycosyltransferase activity"/>
    <property type="evidence" value="ECO:0007669"/>
    <property type="project" value="UniProtKB-KW"/>
</dbReference>
<evidence type="ECO:0000256" key="6">
    <source>
        <dbReference type="ARBA" id="ARBA00022642"/>
    </source>
</evidence>
<dbReference type="InterPro" id="IPR041619">
    <property type="entry name" value="NAPRTase_C"/>
</dbReference>
<name>A0ABY5I3N9_9FIRM</name>
<dbReference type="Pfam" id="PF04095">
    <property type="entry name" value="NAPRTase"/>
    <property type="match status" value="1"/>
</dbReference>
<dbReference type="CDD" id="cd01570">
    <property type="entry name" value="NAPRTase_A"/>
    <property type="match status" value="1"/>
</dbReference>
<dbReference type="Proteomes" id="UP001060112">
    <property type="component" value="Chromosome"/>
</dbReference>
<dbReference type="Pfam" id="PF17767">
    <property type="entry name" value="NAPRTase_N"/>
    <property type="match status" value="1"/>
</dbReference>
<evidence type="ECO:0000256" key="5">
    <source>
        <dbReference type="ARBA" id="ARBA00022598"/>
    </source>
</evidence>
<evidence type="ECO:0000256" key="9">
    <source>
        <dbReference type="RuleBase" id="RU365100"/>
    </source>
</evidence>
<comment type="pathway">
    <text evidence="1 9">Cofactor biosynthesis; NAD(+) biosynthesis; nicotinate D-ribonucleotide from nicotinate: step 1/1.</text>
</comment>
<proteinExistence type="inferred from homology"/>
<feature type="domain" description="Nicotinate phosphoribosyltransferase C-terminal" evidence="12">
    <location>
        <begin position="367"/>
        <end position="477"/>
    </location>
</feature>
<dbReference type="PIRSF" id="PIRSF000484">
    <property type="entry name" value="NAPRT"/>
    <property type="match status" value="1"/>
</dbReference>
<evidence type="ECO:0000259" key="12">
    <source>
        <dbReference type="Pfam" id="PF17956"/>
    </source>
</evidence>
<dbReference type="SUPFAM" id="SSF51690">
    <property type="entry name" value="Nicotinate/Quinolinate PRTase C-terminal domain-like"/>
    <property type="match status" value="1"/>
</dbReference>
<dbReference type="NCBIfam" id="NF009131">
    <property type="entry name" value="PRK12484.1"/>
    <property type="match status" value="1"/>
</dbReference>
<dbReference type="GO" id="GO:0004516">
    <property type="term" value="F:nicotinate phosphoribosyltransferase activity"/>
    <property type="evidence" value="ECO:0007669"/>
    <property type="project" value="UniProtKB-EC"/>
</dbReference>
<dbReference type="InterPro" id="IPR041525">
    <property type="entry name" value="N/Namide_PRibTrfase"/>
</dbReference>
<evidence type="ECO:0000256" key="2">
    <source>
        <dbReference type="ARBA" id="ARBA00010897"/>
    </source>
</evidence>
<evidence type="ECO:0000256" key="4">
    <source>
        <dbReference type="ARBA" id="ARBA00022553"/>
    </source>
</evidence>
<feature type="domain" description="Nicotinate/nicotinamide phosphoribosyltransferase" evidence="10">
    <location>
        <begin position="159"/>
        <end position="349"/>
    </location>
</feature>
<dbReference type="InterPro" id="IPR036068">
    <property type="entry name" value="Nicotinate_pribotase-like_C"/>
</dbReference>
<dbReference type="PANTHER" id="PTHR11098">
    <property type="entry name" value="NICOTINATE PHOSPHORIBOSYLTRANSFERASE"/>
    <property type="match status" value="1"/>
</dbReference>
<keyword evidence="7 9" id="KW-0808">Transferase</keyword>
<organism evidence="13 14">
    <name type="scientific">Allocoprobacillus halotolerans</name>
    <dbReference type="NCBI Taxonomy" id="2944914"/>
    <lineage>
        <taxon>Bacteria</taxon>
        <taxon>Bacillati</taxon>
        <taxon>Bacillota</taxon>
        <taxon>Erysipelotrichia</taxon>
        <taxon>Erysipelotrichales</taxon>
        <taxon>Erysipelotrichaceae</taxon>
        <taxon>Allocoprobacillus</taxon>
    </lineage>
</organism>
<dbReference type="SUPFAM" id="SSF54675">
    <property type="entry name" value="Nicotinate/Quinolinate PRTase N-terminal domain-like"/>
    <property type="match status" value="1"/>
</dbReference>
<dbReference type="NCBIfam" id="TIGR01513">
    <property type="entry name" value="NAPRTase_put"/>
    <property type="match status" value="1"/>
</dbReference>
<evidence type="ECO:0000256" key="7">
    <source>
        <dbReference type="ARBA" id="ARBA00022679"/>
    </source>
</evidence>
<evidence type="ECO:0000256" key="1">
    <source>
        <dbReference type="ARBA" id="ARBA00004952"/>
    </source>
</evidence>
<keyword evidence="5 9" id="KW-0436">Ligase</keyword>
<protein>
    <recommendedName>
        <fullName evidence="3 9">Nicotinate phosphoribosyltransferase</fullName>
        <ecNumber evidence="3 9">6.3.4.21</ecNumber>
    </recommendedName>
</protein>
<dbReference type="RefSeq" id="WP_290138992.1">
    <property type="nucleotide sequence ID" value="NZ_CP101620.1"/>
</dbReference>